<sequence length="107" mass="11302">MPALIAAPGGEDADDDERQVACPQGLDHAGGRADLRPHPEDAPDHGDLAHAVEPAERVAHIGVARGHVHDEQIVGFSPWLRLGAVAAGGQPHVAHLDHQRHTHFLVG</sequence>
<feature type="region of interest" description="Disordered" evidence="1">
    <location>
        <begin position="1"/>
        <end position="47"/>
    </location>
</feature>
<feature type="compositionally biased region" description="Basic and acidic residues" evidence="1">
    <location>
        <begin position="29"/>
        <end position="47"/>
    </location>
</feature>
<dbReference type="EMBL" id="BOOW01000010">
    <property type="protein sequence ID" value="GII91489.1"/>
    <property type="molecule type" value="Genomic_DNA"/>
</dbReference>
<organism evidence="2 3">
    <name type="scientific">Sinosporangium siamense</name>
    <dbReference type="NCBI Taxonomy" id="1367973"/>
    <lineage>
        <taxon>Bacteria</taxon>
        <taxon>Bacillati</taxon>
        <taxon>Actinomycetota</taxon>
        <taxon>Actinomycetes</taxon>
        <taxon>Streptosporangiales</taxon>
        <taxon>Streptosporangiaceae</taxon>
        <taxon>Sinosporangium</taxon>
    </lineage>
</organism>
<evidence type="ECO:0000256" key="1">
    <source>
        <dbReference type="SAM" id="MobiDB-lite"/>
    </source>
</evidence>
<dbReference type="RefSeq" id="WP_204023053.1">
    <property type="nucleotide sequence ID" value="NZ_BOOW01000010.1"/>
</dbReference>
<feature type="compositionally biased region" description="Low complexity" evidence="1">
    <location>
        <begin position="1"/>
        <end position="10"/>
    </location>
</feature>
<evidence type="ECO:0000313" key="3">
    <source>
        <dbReference type="Proteomes" id="UP000606172"/>
    </source>
</evidence>
<dbReference type="AlphaFoldDB" id="A0A919VAV3"/>
<comment type="caution">
    <text evidence="2">The sequence shown here is derived from an EMBL/GenBank/DDBJ whole genome shotgun (WGS) entry which is preliminary data.</text>
</comment>
<dbReference type="Proteomes" id="UP000606172">
    <property type="component" value="Unassembled WGS sequence"/>
</dbReference>
<gene>
    <name evidence="2" type="ORF">Ssi02_17200</name>
</gene>
<proteinExistence type="predicted"/>
<evidence type="ECO:0000313" key="2">
    <source>
        <dbReference type="EMBL" id="GII91489.1"/>
    </source>
</evidence>
<keyword evidence="3" id="KW-1185">Reference proteome</keyword>
<reference evidence="2" key="1">
    <citation type="submission" date="2021-01" db="EMBL/GenBank/DDBJ databases">
        <title>Whole genome shotgun sequence of Sinosporangium siamense NBRC 109515.</title>
        <authorList>
            <person name="Komaki H."/>
            <person name="Tamura T."/>
        </authorList>
    </citation>
    <scope>NUCLEOTIDE SEQUENCE</scope>
    <source>
        <strain evidence="2">NBRC 109515</strain>
    </source>
</reference>
<accession>A0A919VAV3</accession>
<name>A0A919VAV3_9ACTN</name>
<protein>
    <submittedName>
        <fullName evidence="2">Uncharacterized protein</fullName>
    </submittedName>
</protein>